<evidence type="ECO:0000313" key="2">
    <source>
        <dbReference type="EMBL" id="KIO12323.1"/>
    </source>
</evidence>
<evidence type="ECO:0000256" key="1">
    <source>
        <dbReference type="SAM" id="Phobius"/>
    </source>
</evidence>
<dbReference type="InParanoid" id="A0A0C3JT83"/>
<dbReference type="STRING" id="870435.A0A0C3JT83"/>
<keyword evidence="1" id="KW-0812">Transmembrane</keyword>
<accession>A0A0C3JT83</accession>
<keyword evidence="3" id="KW-1185">Reference proteome</keyword>
<dbReference type="OrthoDB" id="3214861at2759"/>
<reference evidence="2 3" key="1">
    <citation type="submission" date="2014-04" db="EMBL/GenBank/DDBJ databases">
        <authorList>
            <consortium name="DOE Joint Genome Institute"/>
            <person name="Kuo A."/>
            <person name="Kohler A."/>
            <person name="Costa M.D."/>
            <person name="Nagy L.G."/>
            <person name="Floudas D."/>
            <person name="Copeland A."/>
            <person name="Barry K.W."/>
            <person name="Cichocki N."/>
            <person name="Veneault-Fourrey C."/>
            <person name="LaButti K."/>
            <person name="Lindquist E.A."/>
            <person name="Lipzen A."/>
            <person name="Lundell T."/>
            <person name="Morin E."/>
            <person name="Murat C."/>
            <person name="Sun H."/>
            <person name="Tunlid A."/>
            <person name="Henrissat B."/>
            <person name="Grigoriev I.V."/>
            <person name="Hibbett D.S."/>
            <person name="Martin F."/>
            <person name="Nordberg H.P."/>
            <person name="Cantor M.N."/>
            <person name="Hua S.X."/>
        </authorList>
    </citation>
    <scope>NUCLEOTIDE SEQUENCE [LARGE SCALE GENOMIC DNA]</scope>
    <source>
        <strain evidence="2 3">Marx 270</strain>
    </source>
</reference>
<dbReference type="AlphaFoldDB" id="A0A0C3JT83"/>
<reference evidence="3" key="2">
    <citation type="submission" date="2015-01" db="EMBL/GenBank/DDBJ databases">
        <title>Evolutionary Origins and Diversification of the Mycorrhizal Mutualists.</title>
        <authorList>
            <consortium name="DOE Joint Genome Institute"/>
            <consortium name="Mycorrhizal Genomics Consortium"/>
            <person name="Kohler A."/>
            <person name="Kuo A."/>
            <person name="Nagy L.G."/>
            <person name="Floudas D."/>
            <person name="Copeland A."/>
            <person name="Barry K.W."/>
            <person name="Cichocki N."/>
            <person name="Veneault-Fourrey C."/>
            <person name="LaButti K."/>
            <person name="Lindquist E.A."/>
            <person name="Lipzen A."/>
            <person name="Lundell T."/>
            <person name="Morin E."/>
            <person name="Murat C."/>
            <person name="Riley R."/>
            <person name="Ohm R."/>
            <person name="Sun H."/>
            <person name="Tunlid A."/>
            <person name="Henrissat B."/>
            <person name="Grigoriev I.V."/>
            <person name="Hibbett D.S."/>
            <person name="Martin F."/>
        </authorList>
    </citation>
    <scope>NUCLEOTIDE SEQUENCE [LARGE SCALE GENOMIC DNA]</scope>
    <source>
        <strain evidence="3">Marx 270</strain>
    </source>
</reference>
<feature type="transmembrane region" description="Helical" evidence="1">
    <location>
        <begin position="51"/>
        <end position="76"/>
    </location>
</feature>
<sequence length="139" mass="15653">MARGDARSPNHTNAALLFKNWTGLLHLPSLLSWLVALSSLIQVAMSIQGGFGPVLIGGLVSAMLYGITTLQTYMYYMNYYEDPSMIQFVVAAIWILDTLQVSFMCHFLYYYLITNYGNLMSLEHDVWSFPASALVNVRL</sequence>
<dbReference type="PANTHER" id="PTHR40465:SF1">
    <property type="entry name" value="DUF6534 DOMAIN-CONTAINING PROTEIN"/>
    <property type="match status" value="1"/>
</dbReference>
<proteinExistence type="predicted"/>
<name>A0A0C3JT83_PISTI</name>
<dbReference type="PANTHER" id="PTHR40465">
    <property type="entry name" value="CHROMOSOME 1, WHOLE GENOME SHOTGUN SEQUENCE"/>
    <property type="match status" value="1"/>
</dbReference>
<keyword evidence="1" id="KW-1133">Transmembrane helix</keyword>
<dbReference type="EMBL" id="KN831947">
    <property type="protein sequence ID" value="KIO12323.1"/>
    <property type="molecule type" value="Genomic_DNA"/>
</dbReference>
<evidence type="ECO:0000313" key="3">
    <source>
        <dbReference type="Proteomes" id="UP000054217"/>
    </source>
</evidence>
<feature type="transmembrane region" description="Helical" evidence="1">
    <location>
        <begin position="21"/>
        <end position="45"/>
    </location>
</feature>
<feature type="transmembrane region" description="Helical" evidence="1">
    <location>
        <begin position="88"/>
        <end position="112"/>
    </location>
</feature>
<gene>
    <name evidence="2" type="ORF">M404DRAFT_993328</name>
</gene>
<protein>
    <submittedName>
        <fullName evidence="2">Uncharacterized protein</fullName>
    </submittedName>
</protein>
<organism evidence="2 3">
    <name type="scientific">Pisolithus tinctorius Marx 270</name>
    <dbReference type="NCBI Taxonomy" id="870435"/>
    <lineage>
        <taxon>Eukaryota</taxon>
        <taxon>Fungi</taxon>
        <taxon>Dikarya</taxon>
        <taxon>Basidiomycota</taxon>
        <taxon>Agaricomycotina</taxon>
        <taxon>Agaricomycetes</taxon>
        <taxon>Agaricomycetidae</taxon>
        <taxon>Boletales</taxon>
        <taxon>Sclerodermatineae</taxon>
        <taxon>Pisolithaceae</taxon>
        <taxon>Pisolithus</taxon>
    </lineage>
</organism>
<dbReference type="Proteomes" id="UP000054217">
    <property type="component" value="Unassembled WGS sequence"/>
</dbReference>
<keyword evidence="1" id="KW-0472">Membrane</keyword>
<dbReference type="HOGENOM" id="CLU_1845917_0_0_1"/>